<sequence>PALAAGRGFLPVTLPDFPALLADLLQKRIAVVDKTVEAALTGSSNAFKQALLLDGSVEDERMADQLGEELLDAHRTYLPQFFGQRDSV</sequence>
<keyword evidence="3" id="KW-1185">Reference proteome</keyword>
<reference evidence="2 3" key="1">
    <citation type="submission" date="2021-07" db="EMBL/GenBank/DDBJ databases">
        <title>Paenibacillus radiodurans sp. nov., isolated from the southeastern edge of Tengger Desert.</title>
        <authorList>
            <person name="Zhang G."/>
        </authorList>
    </citation>
    <scope>NUCLEOTIDE SEQUENCE [LARGE SCALE GENOMIC DNA]</scope>
    <source>
        <strain evidence="2 3">CCM 7311</strain>
    </source>
</reference>
<feature type="domain" description="Glycosyl hydrolase family 4 C-terminal" evidence="1">
    <location>
        <begin position="1"/>
        <end position="54"/>
    </location>
</feature>
<organism evidence="2 3">
    <name type="scientific">Paenibacillus sepulcri</name>
    <dbReference type="NCBI Taxonomy" id="359917"/>
    <lineage>
        <taxon>Bacteria</taxon>
        <taxon>Bacillati</taxon>
        <taxon>Bacillota</taxon>
        <taxon>Bacilli</taxon>
        <taxon>Bacillales</taxon>
        <taxon>Paenibacillaceae</taxon>
        <taxon>Paenibacillus</taxon>
    </lineage>
</organism>
<proteinExistence type="predicted"/>
<dbReference type="Proteomes" id="UP001519887">
    <property type="component" value="Unassembled WGS sequence"/>
</dbReference>
<evidence type="ECO:0000313" key="2">
    <source>
        <dbReference type="EMBL" id="MBW7457640.1"/>
    </source>
</evidence>
<comment type="caution">
    <text evidence="2">The sequence shown here is derived from an EMBL/GenBank/DDBJ whole genome shotgun (WGS) entry which is preliminary data.</text>
</comment>
<dbReference type="InterPro" id="IPR022616">
    <property type="entry name" value="Glyco_hydro_4_C"/>
</dbReference>
<name>A0ABS7CAA6_9BACL</name>
<dbReference type="InterPro" id="IPR015955">
    <property type="entry name" value="Lactate_DH/Glyco_Ohase_4_C"/>
</dbReference>
<protein>
    <recommendedName>
        <fullName evidence="1">Glycosyl hydrolase family 4 C-terminal domain-containing protein</fullName>
    </recommendedName>
</protein>
<gene>
    <name evidence="2" type="ORF">K0U00_26715</name>
</gene>
<dbReference type="Pfam" id="PF11975">
    <property type="entry name" value="Glyco_hydro_4C"/>
    <property type="match status" value="1"/>
</dbReference>
<dbReference type="EMBL" id="JAHZIK010000915">
    <property type="protein sequence ID" value="MBW7457640.1"/>
    <property type="molecule type" value="Genomic_DNA"/>
</dbReference>
<evidence type="ECO:0000259" key="1">
    <source>
        <dbReference type="Pfam" id="PF11975"/>
    </source>
</evidence>
<dbReference type="Gene3D" id="3.90.110.10">
    <property type="entry name" value="Lactate dehydrogenase/glycoside hydrolase, family 4, C-terminal"/>
    <property type="match status" value="1"/>
</dbReference>
<dbReference type="SUPFAM" id="SSF56327">
    <property type="entry name" value="LDH C-terminal domain-like"/>
    <property type="match status" value="1"/>
</dbReference>
<feature type="non-terminal residue" evidence="2">
    <location>
        <position position="1"/>
    </location>
</feature>
<accession>A0ABS7CAA6</accession>
<evidence type="ECO:0000313" key="3">
    <source>
        <dbReference type="Proteomes" id="UP001519887"/>
    </source>
</evidence>